<reference evidence="6" key="1">
    <citation type="thesis" date="2020" institute="ProQuest LLC" country="789 East Eisenhower Parkway, Ann Arbor, MI, USA">
        <title>Comparative Genomics and Chromosome Evolution.</title>
        <authorList>
            <person name="Mudd A.B."/>
        </authorList>
    </citation>
    <scope>NUCLEOTIDE SEQUENCE</scope>
    <source>
        <strain evidence="6">237g6f4</strain>
        <tissue evidence="6">Blood</tissue>
    </source>
</reference>
<dbReference type="PANTHER" id="PTHR22692">
    <property type="entry name" value="MYOSIN VII, XV"/>
    <property type="match status" value="1"/>
</dbReference>
<dbReference type="PROSITE" id="PS51016">
    <property type="entry name" value="MYTH4"/>
    <property type="match status" value="1"/>
</dbReference>
<dbReference type="Gene3D" id="2.30.30.40">
    <property type="entry name" value="SH3 Domains"/>
    <property type="match status" value="2"/>
</dbReference>
<sequence>MVKKKVVTAAREEWEVYFSRLFPAAGSVGTGVQILGVSHKGIKLLKMLKSGGNTSEQLRVLRSYSYTDVMFVTILSKNMLEFNLTNEKLILFSSRSSQVKSLVDCFLMELKKDSNYVVAVQNYITEDKSFLSFHKGDIIRLQSLEGLQKGQNYGCVVRKKVMYLEELKRGTQDFGWKFGAIHGRAGMFPVECVQPVAAPDFVNLPADRKEEPRNRQSRAAASAAVAVAVASTAVAHEFDKKMDGSPTPSEYAESLDEYTEVDTSEIVLQGSAYNMMEFAKKYFREGQRMLAQEEAAKASGESSKQGSKKSRDFKDPADMMKFTKNPIQESLIEFSDSSMNRIAAELFLAVMRFMGDAPMKGQSELDAVCTVLKLCGDHEVLKDEGYCQIIKQITDNSSTKT</sequence>
<dbReference type="FunFam" id="2.30.30.40:FF:000201">
    <property type="entry name" value="Myosin XVA"/>
    <property type="match status" value="1"/>
</dbReference>
<evidence type="ECO:0000256" key="3">
    <source>
        <dbReference type="SAM" id="MobiDB-lite"/>
    </source>
</evidence>
<dbReference type="InterPro" id="IPR036028">
    <property type="entry name" value="SH3-like_dom_sf"/>
</dbReference>
<feature type="domain" description="SH3" evidence="4">
    <location>
        <begin position="112"/>
        <end position="198"/>
    </location>
</feature>
<keyword evidence="7" id="KW-1185">Reference proteome</keyword>
<dbReference type="Gene3D" id="2.30.29.30">
    <property type="entry name" value="Pleckstrin-homology domain (PH domain)/Phosphotyrosine-binding domain (PTB)"/>
    <property type="match status" value="1"/>
</dbReference>
<dbReference type="InterPro" id="IPR011993">
    <property type="entry name" value="PH-like_dom_sf"/>
</dbReference>
<dbReference type="InterPro" id="IPR000857">
    <property type="entry name" value="MyTH4_dom"/>
</dbReference>
<dbReference type="InterPro" id="IPR038185">
    <property type="entry name" value="MyTH4_dom_sf"/>
</dbReference>
<evidence type="ECO:0000259" key="5">
    <source>
        <dbReference type="PROSITE" id="PS51016"/>
    </source>
</evidence>
<dbReference type="Gene3D" id="1.25.40.530">
    <property type="entry name" value="MyTH4 domain"/>
    <property type="match status" value="1"/>
</dbReference>
<proteinExistence type="predicted"/>
<dbReference type="Pfam" id="PF00784">
    <property type="entry name" value="MyTH4"/>
    <property type="match status" value="1"/>
</dbReference>
<dbReference type="SUPFAM" id="SSF50044">
    <property type="entry name" value="SH3-domain"/>
    <property type="match status" value="1"/>
</dbReference>
<evidence type="ECO:0000259" key="4">
    <source>
        <dbReference type="PROSITE" id="PS50002"/>
    </source>
</evidence>
<feature type="region of interest" description="Disordered" evidence="3">
    <location>
        <begin position="293"/>
        <end position="316"/>
    </location>
</feature>
<dbReference type="InterPro" id="IPR051567">
    <property type="entry name" value="Unconventional_Myosin_ATPase"/>
</dbReference>
<evidence type="ECO:0000313" key="6">
    <source>
        <dbReference type="EMBL" id="KAG8549836.1"/>
    </source>
</evidence>
<evidence type="ECO:0000256" key="2">
    <source>
        <dbReference type="PROSITE-ProRule" id="PRU00192"/>
    </source>
</evidence>
<comment type="caution">
    <text evidence="6">The sequence shown here is derived from an EMBL/GenBank/DDBJ whole genome shotgun (WGS) entry which is preliminary data.</text>
</comment>
<organism evidence="6 7">
    <name type="scientific">Engystomops pustulosus</name>
    <name type="common">Tungara frog</name>
    <name type="synonym">Physalaemus pustulosus</name>
    <dbReference type="NCBI Taxonomy" id="76066"/>
    <lineage>
        <taxon>Eukaryota</taxon>
        <taxon>Metazoa</taxon>
        <taxon>Chordata</taxon>
        <taxon>Craniata</taxon>
        <taxon>Vertebrata</taxon>
        <taxon>Euteleostomi</taxon>
        <taxon>Amphibia</taxon>
        <taxon>Batrachia</taxon>
        <taxon>Anura</taxon>
        <taxon>Neobatrachia</taxon>
        <taxon>Hyloidea</taxon>
        <taxon>Leptodactylidae</taxon>
        <taxon>Leiuperinae</taxon>
        <taxon>Engystomops</taxon>
    </lineage>
</organism>
<dbReference type="PROSITE" id="PS50002">
    <property type="entry name" value="SH3"/>
    <property type="match status" value="1"/>
</dbReference>
<evidence type="ECO:0000313" key="7">
    <source>
        <dbReference type="Proteomes" id="UP000824782"/>
    </source>
</evidence>
<dbReference type="Pfam" id="PF07653">
    <property type="entry name" value="SH3_2"/>
    <property type="match status" value="1"/>
</dbReference>
<dbReference type="PANTHER" id="PTHR22692:SF21">
    <property type="entry name" value="MYOSIN XVA"/>
    <property type="match status" value="1"/>
</dbReference>
<dbReference type="SMART" id="SM00139">
    <property type="entry name" value="MyTH4"/>
    <property type="match status" value="1"/>
</dbReference>
<dbReference type="EMBL" id="WNYA01000131">
    <property type="protein sequence ID" value="KAG8549836.1"/>
    <property type="molecule type" value="Genomic_DNA"/>
</dbReference>
<feature type="domain" description="MyTH4" evidence="5">
    <location>
        <begin position="322"/>
        <end position="401"/>
    </location>
</feature>
<dbReference type="InterPro" id="IPR001452">
    <property type="entry name" value="SH3_domain"/>
</dbReference>
<protein>
    <submittedName>
        <fullName evidence="6">Uncharacterized protein</fullName>
    </submittedName>
</protein>
<dbReference type="AlphaFoldDB" id="A0AAV6ZLA2"/>
<gene>
    <name evidence="6" type="ORF">GDO81_019631</name>
</gene>
<name>A0AAV6ZLA2_ENGPU</name>
<dbReference type="CDD" id="cd12067">
    <property type="entry name" value="SH3_MYO15A"/>
    <property type="match status" value="1"/>
</dbReference>
<evidence type="ECO:0000256" key="1">
    <source>
        <dbReference type="ARBA" id="ARBA00022443"/>
    </source>
</evidence>
<dbReference type="Proteomes" id="UP000824782">
    <property type="component" value="Unassembled WGS sequence"/>
</dbReference>
<accession>A0AAV6ZLA2</accession>
<keyword evidence="1 2" id="KW-0728">SH3 domain</keyword>
<dbReference type="GO" id="GO:0005856">
    <property type="term" value="C:cytoskeleton"/>
    <property type="evidence" value="ECO:0007669"/>
    <property type="project" value="InterPro"/>
</dbReference>